<gene>
    <name evidence="1" type="ORF">TH53_25330</name>
</gene>
<keyword evidence="2" id="KW-1185">Reference proteome</keyword>
<organism evidence="1 2">
    <name type="scientific">Pedobacter lusitanus</name>
    <dbReference type="NCBI Taxonomy" id="1503925"/>
    <lineage>
        <taxon>Bacteria</taxon>
        <taxon>Pseudomonadati</taxon>
        <taxon>Bacteroidota</taxon>
        <taxon>Sphingobacteriia</taxon>
        <taxon>Sphingobacteriales</taxon>
        <taxon>Sphingobacteriaceae</taxon>
        <taxon>Pedobacter</taxon>
    </lineage>
</organism>
<evidence type="ECO:0008006" key="3">
    <source>
        <dbReference type="Google" id="ProtNLM"/>
    </source>
</evidence>
<dbReference type="STRING" id="1503925.TH53_25330"/>
<evidence type="ECO:0000313" key="2">
    <source>
        <dbReference type="Proteomes" id="UP000032049"/>
    </source>
</evidence>
<reference evidence="1 2" key="1">
    <citation type="submission" date="2015-01" db="EMBL/GenBank/DDBJ databases">
        <title>Draft genome sequence of Pedobacter sp. NL19 isolated from sludge of an effluent treatment pond in an abandoned uranium mine.</title>
        <authorList>
            <person name="Santos T."/>
            <person name="Caetano T."/>
            <person name="Covas C."/>
            <person name="Cruz A."/>
            <person name="Mendo S."/>
        </authorList>
    </citation>
    <scope>NUCLEOTIDE SEQUENCE [LARGE SCALE GENOMIC DNA]</scope>
    <source>
        <strain evidence="1 2">NL19</strain>
    </source>
</reference>
<evidence type="ECO:0000313" key="1">
    <source>
        <dbReference type="EMBL" id="KIO74624.1"/>
    </source>
</evidence>
<dbReference type="OrthoDB" id="9798166at2"/>
<protein>
    <recommendedName>
        <fullName evidence="3">Beta-lactamase</fullName>
    </recommendedName>
</protein>
<dbReference type="Proteomes" id="UP000032049">
    <property type="component" value="Unassembled WGS sequence"/>
</dbReference>
<accession>A0A0D0FQ89</accession>
<dbReference type="EMBL" id="JXRA01000153">
    <property type="protein sequence ID" value="KIO74624.1"/>
    <property type="molecule type" value="Genomic_DNA"/>
</dbReference>
<dbReference type="InterPro" id="IPR012338">
    <property type="entry name" value="Beta-lactam/transpept-like"/>
</dbReference>
<dbReference type="AlphaFoldDB" id="A0A0D0FQ89"/>
<dbReference type="RefSeq" id="WP_041887084.1">
    <property type="nucleotide sequence ID" value="NZ_CP157278.1"/>
</dbReference>
<name>A0A0D0FQ89_9SPHI</name>
<dbReference type="Gene3D" id="3.40.710.10">
    <property type="entry name" value="DD-peptidase/beta-lactamase superfamily"/>
    <property type="match status" value="1"/>
</dbReference>
<dbReference type="SUPFAM" id="SSF56601">
    <property type="entry name" value="beta-lactamase/transpeptidase-like"/>
    <property type="match status" value="1"/>
</dbReference>
<sequence length="102" mass="11799">MLKWQNALNKNVLLNPDETRKVFSRYKLNNRAEFAYGYGWHIKEINKIPVREHGGSIFDFKTMGVYIPDIYVLGLSNCDCHSPTQITRDIAVVALEGLEKRK</sequence>
<proteinExistence type="predicted"/>
<comment type="caution">
    <text evidence="1">The sequence shown here is derived from an EMBL/GenBank/DDBJ whole genome shotgun (WGS) entry which is preliminary data.</text>
</comment>